<dbReference type="PANTHER" id="PTHR30283">
    <property type="entry name" value="PEROXIDE STRESS RESPONSE PROTEIN YAAA"/>
    <property type="match status" value="1"/>
</dbReference>
<comment type="similarity">
    <text evidence="1">Belongs to the UPF0246 family.</text>
</comment>
<sequence length="253" mass="29669">MLKIIISPAKKMNIIDEYPCTVTKPVFSKEAKYLHNILAKMSRSELKELWRCSDKLTDMNYNRLHTHSLERNQSPSLLAYEGIQYQYMAPQVFSESEWKYASKYLRILSGFYGILRPTDGVVPYRLEMQAKLETELAADLYQFWGRKLYERLTEGRSVRNLQIVNLASAEYSRIILPYITAPATCVTCIFGEEIDGKIKVKGTKAKMARGEMVRWMAEHQIKNIRDIREFDRLNYRFQEETSSDNKYVFLKTV</sequence>
<dbReference type="Pfam" id="PF03883">
    <property type="entry name" value="H2O2_YaaD"/>
    <property type="match status" value="1"/>
</dbReference>
<dbReference type="NCBIfam" id="NF002543">
    <property type="entry name" value="PRK02101.1-4"/>
    <property type="match status" value="1"/>
</dbReference>
<protein>
    <recommendedName>
        <fullName evidence="1">UPF0246 protein SAMN05216529_105143</fullName>
    </recommendedName>
</protein>
<proteinExistence type="inferred from homology"/>
<dbReference type="OrthoDB" id="9777133at2"/>
<dbReference type="GO" id="GO:0033194">
    <property type="term" value="P:response to hydroperoxide"/>
    <property type="evidence" value="ECO:0007669"/>
    <property type="project" value="TreeGrafter"/>
</dbReference>
<dbReference type="RefSeq" id="WP_109710809.1">
    <property type="nucleotide sequence ID" value="NZ_QGDS01000005.1"/>
</dbReference>
<evidence type="ECO:0000313" key="2">
    <source>
        <dbReference type="EMBL" id="SUQ14168.1"/>
    </source>
</evidence>
<name>A0A316AJB4_9FIRM</name>
<keyword evidence="3" id="KW-1185">Reference proteome</keyword>
<accession>A0A316AJB4</accession>
<dbReference type="InterPro" id="IPR005583">
    <property type="entry name" value="YaaA"/>
</dbReference>
<reference evidence="3" key="1">
    <citation type="submission" date="2017-07" db="EMBL/GenBank/DDBJ databases">
        <authorList>
            <person name="Varghese N."/>
            <person name="Submissions S."/>
        </authorList>
    </citation>
    <scope>NUCLEOTIDE SEQUENCE [LARGE SCALE GENOMIC DNA]</scope>
    <source>
        <strain evidence="3">NLAE-zl-C134</strain>
    </source>
</reference>
<organism evidence="2 3">
    <name type="scientific">Faecalicatena contorta</name>
    <dbReference type="NCBI Taxonomy" id="39482"/>
    <lineage>
        <taxon>Bacteria</taxon>
        <taxon>Bacillati</taxon>
        <taxon>Bacillota</taxon>
        <taxon>Clostridia</taxon>
        <taxon>Lachnospirales</taxon>
        <taxon>Lachnospiraceae</taxon>
        <taxon>Faecalicatena</taxon>
    </lineage>
</organism>
<gene>
    <name evidence="2" type="ORF">SAMN05216529_105143</name>
</gene>
<dbReference type="EMBL" id="UHJJ01000005">
    <property type="protein sequence ID" value="SUQ14168.1"/>
    <property type="molecule type" value="Genomic_DNA"/>
</dbReference>
<evidence type="ECO:0000256" key="1">
    <source>
        <dbReference type="HAMAP-Rule" id="MF_00652"/>
    </source>
</evidence>
<dbReference type="Proteomes" id="UP000254051">
    <property type="component" value="Unassembled WGS sequence"/>
</dbReference>
<evidence type="ECO:0000313" key="3">
    <source>
        <dbReference type="Proteomes" id="UP000254051"/>
    </source>
</evidence>
<dbReference type="AlphaFoldDB" id="A0A316AJB4"/>
<dbReference type="HAMAP" id="MF_00652">
    <property type="entry name" value="UPF0246"/>
    <property type="match status" value="1"/>
</dbReference>
<dbReference type="PANTHER" id="PTHR30283:SF4">
    <property type="entry name" value="PEROXIDE STRESS RESISTANCE PROTEIN YAAA"/>
    <property type="match status" value="1"/>
</dbReference>
<dbReference type="GO" id="GO:0005829">
    <property type="term" value="C:cytosol"/>
    <property type="evidence" value="ECO:0007669"/>
    <property type="project" value="TreeGrafter"/>
</dbReference>